<evidence type="ECO:0000313" key="1">
    <source>
        <dbReference type="EMBL" id="CAG8522608.1"/>
    </source>
</evidence>
<gene>
    <name evidence="1" type="ORF">RPERSI_LOCUS2772</name>
</gene>
<protein>
    <submittedName>
        <fullName evidence="1">20737_t:CDS:1</fullName>
    </submittedName>
</protein>
<accession>A0ACA9LC55</accession>
<evidence type="ECO:0000313" key="2">
    <source>
        <dbReference type="Proteomes" id="UP000789920"/>
    </source>
</evidence>
<dbReference type="Proteomes" id="UP000789920">
    <property type="component" value="Unassembled WGS sequence"/>
</dbReference>
<sequence>MVLNRRNFRYLEEINNNLVDLLGSLIENDEVNLIEKEDEAEMDPNANIVNSSELRSHIIDINYDWCSKTMKCYSDSEIRNAGTFVQLASNSIILEENATDTIDFQTLNTNQNAAFNRIEAYYWSILEGHQTEPLRIIIIETTEIGKSYFIKAIRCLLHMMRLNQAFSKHNNEPFGGCSIIIFGDFGQLLLVFDLPIYANNSLQDQISSNSLKAYKYFREVYILNVIEYQSGESEEQQNFRNILMRLYNKKFILSNWEKLTVQLEDKFNRAEHNQFSEAIHILQKWSDVDKINIEKLISLNKINKPEISEQKNKSENRISETNNIAKLINDLSSETNLAAQELIRNIE</sequence>
<name>A0ACA9LC55_9GLOM</name>
<organism evidence="1 2">
    <name type="scientific">Racocetra persica</name>
    <dbReference type="NCBI Taxonomy" id="160502"/>
    <lineage>
        <taxon>Eukaryota</taxon>
        <taxon>Fungi</taxon>
        <taxon>Fungi incertae sedis</taxon>
        <taxon>Mucoromycota</taxon>
        <taxon>Glomeromycotina</taxon>
        <taxon>Glomeromycetes</taxon>
        <taxon>Diversisporales</taxon>
        <taxon>Gigasporaceae</taxon>
        <taxon>Racocetra</taxon>
    </lineage>
</organism>
<reference evidence="1" key="1">
    <citation type="submission" date="2021-06" db="EMBL/GenBank/DDBJ databases">
        <authorList>
            <person name="Kallberg Y."/>
            <person name="Tangrot J."/>
            <person name="Rosling A."/>
        </authorList>
    </citation>
    <scope>NUCLEOTIDE SEQUENCE</scope>
    <source>
        <strain evidence="1">MA461A</strain>
    </source>
</reference>
<proteinExistence type="predicted"/>
<keyword evidence="2" id="KW-1185">Reference proteome</keyword>
<feature type="non-terminal residue" evidence="1">
    <location>
        <position position="347"/>
    </location>
</feature>
<comment type="caution">
    <text evidence="1">The sequence shown here is derived from an EMBL/GenBank/DDBJ whole genome shotgun (WGS) entry which is preliminary data.</text>
</comment>
<dbReference type="EMBL" id="CAJVQC010003179">
    <property type="protein sequence ID" value="CAG8522608.1"/>
    <property type="molecule type" value="Genomic_DNA"/>
</dbReference>